<dbReference type="Proteomes" id="UP000000763">
    <property type="component" value="Chromosome 7"/>
</dbReference>
<protein>
    <submittedName>
        <fullName evidence="2">Epstein-Barr virus EBNA-1-like protein</fullName>
    </submittedName>
</protein>
<feature type="compositionally biased region" description="Low complexity" evidence="1">
    <location>
        <begin position="530"/>
        <end position="543"/>
    </location>
</feature>
<feature type="region of interest" description="Disordered" evidence="1">
    <location>
        <begin position="1"/>
        <end position="46"/>
    </location>
</feature>
<feature type="compositionally biased region" description="Basic residues" evidence="1">
    <location>
        <begin position="493"/>
        <end position="506"/>
    </location>
</feature>
<accession>Q6YVL9</accession>
<feature type="region of interest" description="Disordered" evidence="1">
    <location>
        <begin position="160"/>
        <end position="331"/>
    </location>
</feature>
<feature type="compositionally biased region" description="Basic and acidic residues" evidence="1">
    <location>
        <begin position="550"/>
        <end position="587"/>
    </location>
</feature>
<feature type="compositionally biased region" description="Basic and acidic residues" evidence="1">
    <location>
        <begin position="306"/>
        <end position="324"/>
    </location>
</feature>
<organism evidence="2 3">
    <name type="scientific">Oryza sativa subsp. japonica</name>
    <name type="common">Rice</name>
    <dbReference type="NCBI Taxonomy" id="39947"/>
    <lineage>
        <taxon>Eukaryota</taxon>
        <taxon>Viridiplantae</taxon>
        <taxon>Streptophyta</taxon>
        <taxon>Embryophyta</taxon>
        <taxon>Tracheophyta</taxon>
        <taxon>Spermatophyta</taxon>
        <taxon>Magnoliopsida</taxon>
        <taxon>Liliopsida</taxon>
        <taxon>Poales</taxon>
        <taxon>Poaceae</taxon>
        <taxon>BOP clade</taxon>
        <taxon>Oryzoideae</taxon>
        <taxon>Oryzeae</taxon>
        <taxon>Oryzinae</taxon>
        <taxon>Oryza</taxon>
        <taxon>Oryza sativa</taxon>
    </lineage>
</organism>
<evidence type="ECO:0000313" key="3">
    <source>
        <dbReference type="Proteomes" id="UP000000763"/>
    </source>
</evidence>
<reference evidence="3" key="2">
    <citation type="journal article" date="2008" name="Nucleic Acids Res.">
        <title>The rice annotation project database (RAP-DB): 2008 update.</title>
        <authorList>
            <consortium name="The rice annotation project (RAP)"/>
        </authorList>
    </citation>
    <scope>GENOME REANNOTATION</scope>
    <source>
        <strain evidence="3">cv. Nipponbare</strain>
    </source>
</reference>
<evidence type="ECO:0000313" key="2">
    <source>
        <dbReference type="EMBL" id="BAC84516.1"/>
    </source>
</evidence>
<feature type="compositionally biased region" description="Basic and acidic residues" evidence="1">
    <location>
        <begin position="507"/>
        <end position="524"/>
    </location>
</feature>
<evidence type="ECO:0000256" key="1">
    <source>
        <dbReference type="SAM" id="MobiDB-lite"/>
    </source>
</evidence>
<reference evidence="3" key="1">
    <citation type="journal article" date="2005" name="Nature">
        <title>The map-based sequence of the rice genome.</title>
        <authorList>
            <consortium name="International rice genome sequencing project (IRGSP)"/>
            <person name="Matsumoto T."/>
            <person name="Wu J."/>
            <person name="Kanamori H."/>
            <person name="Katayose Y."/>
            <person name="Fujisawa M."/>
            <person name="Namiki N."/>
            <person name="Mizuno H."/>
            <person name="Yamamoto K."/>
            <person name="Antonio B.A."/>
            <person name="Baba T."/>
            <person name="Sakata K."/>
            <person name="Nagamura Y."/>
            <person name="Aoki H."/>
            <person name="Arikawa K."/>
            <person name="Arita K."/>
            <person name="Bito T."/>
            <person name="Chiden Y."/>
            <person name="Fujitsuka N."/>
            <person name="Fukunaka R."/>
            <person name="Hamada M."/>
            <person name="Harada C."/>
            <person name="Hayashi A."/>
            <person name="Hijishita S."/>
            <person name="Honda M."/>
            <person name="Hosokawa S."/>
            <person name="Ichikawa Y."/>
            <person name="Idonuma A."/>
            <person name="Iijima M."/>
            <person name="Ikeda M."/>
            <person name="Ikeno M."/>
            <person name="Ito K."/>
            <person name="Ito S."/>
            <person name="Ito T."/>
            <person name="Ito Y."/>
            <person name="Ito Y."/>
            <person name="Iwabuchi A."/>
            <person name="Kamiya K."/>
            <person name="Karasawa W."/>
            <person name="Kurita K."/>
            <person name="Katagiri S."/>
            <person name="Kikuta A."/>
            <person name="Kobayashi H."/>
            <person name="Kobayashi N."/>
            <person name="Machita K."/>
            <person name="Maehara T."/>
            <person name="Masukawa M."/>
            <person name="Mizubayashi T."/>
            <person name="Mukai Y."/>
            <person name="Nagasaki H."/>
            <person name="Nagata Y."/>
            <person name="Naito S."/>
            <person name="Nakashima M."/>
            <person name="Nakama Y."/>
            <person name="Nakamichi Y."/>
            <person name="Nakamura M."/>
            <person name="Meguro A."/>
            <person name="Negishi M."/>
            <person name="Ohta I."/>
            <person name="Ohta T."/>
            <person name="Okamoto M."/>
            <person name="Ono N."/>
            <person name="Saji S."/>
            <person name="Sakaguchi M."/>
            <person name="Sakai K."/>
            <person name="Shibata M."/>
            <person name="Shimokawa T."/>
            <person name="Song J."/>
            <person name="Takazaki Y."/>
            <person name="Terasawa K."/>
            <person name="Tsugane M."/>
            <person name="Tsuji K."/>
            <person name="Ueda S."/>
            <person name="Waki K."/>
            <person name="Yamagata H."/>
            <person name="Yamamoto M."/>
            <person name="Yamamoto S."/>
            <person name="Yamane H."/>
            <person name="Yoshiki S."/>
            <person name="Yoshihara R."/>
            <person name="Yukawa K."/>
            <person name="Zhong H."/>
            <person name="Yano M."/>
            <person name="Yuan Q."/>
            <person name="Ouyang S."/>
            <person name="Liu J."/>
            <person name="Jones K.M."/>
            <person name="Gansberger K."/>
            <person name="Moffat K."/>
            <person name="Hill J."/>
            <person name="Bera J."/>
            <person name="Fadrosh D."/>
            <person name="Jin S."/>
            <person name="Johri S."/>
            <person name="Kim M."/>
            <person name="Overton L."/>
            <person name="Reardon M."/>
            <person name="Tsitrin T."/>
            <person name="Vuong H."/>
            <person name="Weaver B."/>
            <person name="Ciecko A."/>
            <person name="Tallon L."/>
            <person name="Jackson J."/>
            <person name="Pai G."/>
            <person name="Aken S.V."/>
            <person name="Utterback T."/>
            <person name="Reidmuller S."/>
            <person name="Feldblyum T."/>
            <person name="Hsiao J."/>
            <person name="Zismann V."/>
            <person name="Iobst S."/>
            <person name="de Vazeille A.R."/>
            <person name="Buell C.R."/>
            <person name="Ying K."/>
            <person name="Li Y."/>
            <person name="Lu T."/>
            <person name="Huang Y."/>
            <person name="Zhao Q."/>
            <person name="Feng Q."/>
            <person name="Zhang L."/>
            <person name="Zhu J."/>
            <person name="Weng Q."/>
            <person name="Mu J."/>
            <person name="Lu Y."/>
            <person name="Fan D."/>
            <person name="Liu Y."/>
            <person name="Guan J."/>
            <person name="Zhang Y."/>
            <person name="Yu S."/>
            <person name="Liu X."/>
            <person name="Zhang Y."/>
            <person name="Hong G."/>
            <person name="Han B."/>
            <person name="Choisne N."/>
            <person name="Demange N."/>
            <person name="Orjeda G."/>
            <person name="Samain S."/>
            <person name="Cattolico L."/>
            <person name="Pelletier E."/>
            <person name="Couloux A."/>
            <person name="Segurens B."/>
            <person name="Wincker P."/>
            <person name="D'Hont A."/>
            <person name="Scarpelli C."/>
            <person name="Weissenbach J."/>
            <person name="Salanoubat M."/>
            <person name="Quetier F."/>
            <person name="Yu Y."/>
            <person name="Kim H.R."/>
            <person name="Rambo T."/>
            <person name="Currie J."/>
            <person name="Collura K."/>
            <person name="Luo M."/>
            <person name="Yang T."/>
            <person name="Ammiraju J.S.S."/>
            <person name="Engler F."/>
            <person name="Soderlund C."/>
            <person name="Wing R.A."/>
            <person name="Palmer L.E."/>
            <person name="de la Bastide M."/>
            <person name="Spiegel L."/>
            <person name="Nascimento L."/>
            <person name="Zutavern T."/>
            <person name="O'Shaughnessy A."/>
            <person name="Dike S."/>
            <person name="Dedhia N."/>
            <person name="Preston R."/>
            <person name="Balija V."/>
            <person name="McCombie W.R."/>
            <person name="Chow T."/>
            <person name="Chen H."/>
            <person name="Chung M."/>
            <person name="Chen C."/>
            <person name="Shaw J."/>
            <person name="Wu H."/>
            <person name="Hsiao K."/>
            <person name="Chao Y."/>
            <person name="Chu M."/>
            <person name="Cheng C."/>
            <person name="Hour A."/>
            <person name="Lee P."/>
            <person name="Lin S."/>
            <person name="Lin Y."/>
            <person name="Liou J."/>
            <person name="Liu S."/>
            <person name="Hsing Y."/>
            <person name="Raghuvanshi S."/>
            <person name="Mohanty A."/>
            <person name="Bharti A.K."/>
            <person name="Gaur A."/>
            <person name="Gupta V."/>
            <person name="Kumar D."/>
            <person name="Ravi V."/>
            <person name="Vij S."/>
            <person name="Kapur A."/>
            <person name="Khurana P."/>
            <person name="Khurana P."/>
            <person name="Khurana J.P."/>
            <person name="Tyagi A.K."/>
            <person name="Gaikwad K."/>
            <person name="Singh A."/>
            <person name="Dalal V."/>
            <person name="Srivastava S."/>
            <person name="Dixit A."/>
            <person name="Pal A.K."/>
            <person name="Ghazi I.A."/>
            <person name="Yadav M."/>
            <person name="Pandit A."/>
            <person name="Bhargava A."/>
            <person name="Sureshbabu K."/>
            <person name="Batra K."/>
            <person name="Sharma T.R."/>
            <person name="Mohapatra T."/>
            <person name="Singh N.K."/>
            <person name="Messing J."/>
            <person name="Nelson A.B."/>
            <person name="Fuks G."/>
            <person name="Kavchok S."/>
            <person name="Keizer G."/>
            <person name="Linton E."/>
            <person name="Llaca V."/>
            <person name="Song R."/>
            <person name="Tanyolac B."/>
            <person name="Young S."/>
            <person name="Ho-Il K."/>
            <person name="Hahn J.H."/>
            <person name="Sangsakoo G."/>
            <person name="Vanavichit A."/>
            <person name="de Mattos Luiz.A.T."/>
            <person name="Zimmer P.D."/>
            <person name="Malone G."/>
            <person name="Dellagostin O."/>
            <person name="de Oliveira A.C."/>
            <person name="Bevan M."/>
            <person name="Bancroft I."/>
            <person name="Minx P."/>
            <person name="Cordum H."/>
            <person name="Wilson R."/>
            <person name="Cheng Z."/>
            <person name="Jin W."/>
            <person name="Jiang J."/>
            <person name="Leong S.A."/>
            <person name="Iwama H."/>
            <person name="Gojobori T."/>
            <person name="Itoh T."/>
            <person name="Niimura Y."/>
            <person name="Fujii Y."/>
            <person name="Habara T."/>
            <person name="Sakai H."/>
            <person name="Sato Y."/>
            <person name="Wilson G."/>
            <person name="Kumar K."/>
            <person name="McCouch S."/>
            <person name="Juretic N."/>
            <person name="Hoen D."/>
            <person name="Wright S."/>
            <person name="Bruskiewich R."/>
            <person name="Bureau T."/>
            <person name="Miyao A."/>
            <person name="Hirochika H."/>
            <person name="Nishikawa T."/>
            <person name="Kadowaki K."/>
            <person name="Sugiura M."/>
            <person name="Burr B."/>
            <person name="Sasaki T."/>
        </authorList>
    </citation>
    <scope>NUCLEOTIDE SEQUENCE [LARGE SCALE GENOMIC DNA]</scope>
    <source>
        <strain evidence="3">cv. Nipponbare</strain>
    </source>
</reference>
<dbReference type="EMBL" id="AP005824">
    <property type="protein sequence ID" value="BAC84516.1"/>
    <property type="molecule type" value="Genomic_DNA"/>
</dbReference>
<feature type="compositionally biased region" description="Basic residues" evidence="1">
    <location>
        <begin position="465"/>
        <end position="478"/>
    </location>
</feature>
<name>Q6YVL9_ORYSJ</name>
<gene>
    <name evidence="2" type="primary">P0669H03.22</name>
</gene>
<feature type="compositionally biased region" description="Low complexity" evidence="1">
    <location>
        <begin position="248"/>
        <end position="259"/>
    </location>
</feature>
<feature type="compositionally biased region" description="Low complexity" evidence="1">
    <location>
        <begin position="452"/>
        <end position="464"/>
    </location>
</feature>
<dbReference type="AlphaFoldDB" id="Q6YVL9"/>
<feature type="region of interest" description="Disordered" evidence="1">
    <location>
        <begin position="76"/>
        <end position="102"/>
    </location>
</feature>
<feature type="region of interest" description="Disordered" evidence="1">
    <location>
        <begin position="397"/>
        <end position="587"/>
    </location>
</feature>
<proteinExistence type="predicted"/>
<sequence>MGRPAELNGPAGPRRPKTRARGREERESRWTGLTTRGPGWDPLVGDTAHHAERACGVRARPGEGRGARARFAEERLRRAHAQPRGSWWNARTGGADRGRPDPILAELAPTWRLRGAYVAATRAGGRKTKAPAVNGRRAAAVSPGRLATMRGDGAYTGMTRKKERERANGLDSPEGVRRRRISAAATGGEQKGETAMRSRGANSRRVGLGGATPSEAGNERVLRSTGGDGGEHTASGGGKMERGGRTEGGTIEMRRGAVTRGRRRGSNLSGLGPGKRRKTSARSPLPRPRMHRLSRRLAMNGGGETELGRRQQWRWEGEEREGARGFKGSNVGLEPTWAVKARAGARRSRPIGDREEGSGGVAAEGGGLCLRPLAACARSGGAEAMTTAMTAGRFGAARRHGRQVRAGAAEGDGGGDQTVGHSARTRGLQRGGGGAADGVARLGHARWRRGRAAAGAAGQRGRAAQTRRGRGPRGRARERRAGSGSEGAERRGSARRGRLTRSRAGRAKGEGGTRRGGSRTRERSGGGALGAARALAHAACGRSGAEGEEGERAREKGRERLEGGGDGPREIRPIDPRGAKIDFCEGI</sequence>